<dbReference type="PANTHER" id="PTHR33992">
    <property type="entry name" value="RIBONUCLEASE P PROTEIN COMPONENT"/>
    <property type="match status" value="1"/>
</dbReference>
<evidence type="ECO:0000256" key="1">
    <source>
        <dbReference type="ARBA" id="ARBA00022694"/>
    </source>
</evidence>
<dbReference type="InterPro" id="IPR020568">
    <property type="entry name" value="Ribosomal_Su5_D2-typ_SF"/>
</dbReference>
<dbReference type="InterPro" id="IPR000100">
    <property type="entry name" value="RNase_P"/>
</dbReference>
<keyword evidence="3 6" id="KW-0255">Endonuclease</keyword>
<evidence type="ECO:0000256" key="7">
    <source>
        <dbReference type="NCBIfam" id="TIGR00188"/>
    </source>
</evidence>
<dbReference type="HAMAP" id="MF_00227">
    <property type="entry name" value="RNase_P"/>
    <property type="match status" value="1"/>
</dbReference>
<keyword evidence="5 6" id="KW-0694">RNA-binding</keyword>
<evidence type="ECO:0000256" key="2">
    <source>
        <dbReference type="ARBA" id="ARBA00022722"/>
    </source>
</evidence>
<name>A0ABU0MAB1_9HYPH</name>
<comment type="similarity">
    <text evidence="6">Belongs to the RnpA family.</text>
</comment>
<dbReference type="EMBL" id="JAUSWJ010000001">
    <property type="protein sequence ID" value="MDQ0517910.1"/>
    <property type="molecule type" value="Genomic_DNA"/>
</dbReference>
<dbReference type="Gene3D" id="3.30.230.10">
    <property type="match status" value="1"/>
</dbReference>
<dbReference type="SUPFAM" id="SSF54211">
    <property type="entry name" value="Ribosomal protein S5 domain 2-like"/>
    <property type="match status" value="1"/>
</dbReference>
<keyword evidence="10" id="KW-1185">Reference proteome</keyword>
<feature type="compositionally biased region" description="Basic and acidic residues" evidence="8">
    <location>
        <begin position="142"/>
        <end position="165"/>
    </location>
</feature>
<accession>A0ABU0MAB1</accession>
<evidence type="ECO:0000256" key="4">
    <source>
        <dbReference type="ARBA" id="ARBA00022801"/>
    </source>
</evidence>
<protein>
    <recommendedName>
        <fullName evidence="6 7">Ribonuclease P protein component</fullName>
        <shortName evidence="6">RNase P protein</shortName>
        <shortName evidence="6">RNaseP protein</shortName>
        <ecNumber evidence="6 7">3.1.26.5</ecNumber>
    </recommendedName>
    <alternativeName>
        <fullName evidence="6">Protein C5</fullName>
    </alternativeName>
</protein>
<proteinExistence type="inferred from homology"/>
<sequence>MDRAKTMERLKKRAEFLAVAGGPRVSRRGFVLQKRDRREPEGTLTRFGFTVTKKMGNSPERNRIRRRLREAVRLAFAGNARAATDYVLVGRRAALSQPFDELTRDLISGFAALERPAGTKSAPSRPAPGDTRHDGVAAPETESAHGRPKDGGMGSDDRSSERPHR</sequence>
<comment type="catalytic activity">
    <reaction evidence="6">
        <text>Endonucleolytic cleavage of RNA, removing 5'-extranucleotides from tRNA precursor.</text>
        <dbReference type="EC" id="3.1.26.5"/>
    </reaction>
</comment>
<dbReference type="EC" id="3.1.26.5" evidence="6 7"/>
<dbReference type="Pfam" id="PF00825">
    <property type="entry name" value="Ribonuclease_P"/>
    <property type="match status" value="1"/>
</dbReference>
<dbReference type="GO" id="GO:0004526">
    <property type="term" value="F:ribonuclease P activity"/>
    <property type="evidence" value="ECO:0007669"/>
    <property type="project" value="UniProtKB-EC"/>
</dbReference>
<dbReference type="NCBIfam" id="TIGR00188">
    <property type="entry name" value="rnpA"/>
    <property type="match status" value="1"/>
</dbReference>
<evidence type="ECO:0000313" key="9">
    <source>
        <dbReference type="EMBL" id="MDQ0517910.1"/>
    </source>
</evidence>
<reference evidence="9 10" key="1">
    <citation type="submission" date="2023-07" db="EMBL/GenBank/DDBJ databases">
        <title>Genomic Encyclopedia of Type Strains, Phase IV (KMG-IV): sequencing the most valuable type-strain genomes for metagenomic binning, comparative biology and taxonomic classification.</title>
        <authorList>
            <person name="Goeker M."/>
        </authorList>
    </citation>
    <scope>NUCLEOTIDE SEQUENCE [LARGE SCALE GENOMIC DNA]</scope>
    <source>
        <strain evidence="9 10">B1-1</strain>
    </source>
</reference>
<keyword evidence="2 6" id="KW-0540">Nuclease</keyword>
<evidence type="ECO:0000313" key="10">
    <source>
        <dbReference type="Proteomes" id="UP001223743"/>
    </source>
</evidence>
<evidence type="ECO:0000256" key="5">
    <source>
        <dbReference type="ARBA" id="ARBA00022884"/>
    </source>
</evidence>
<comment type="function">
    <text evidence="6">RNaseP catalyzes the removal of the 5'-leader sequence from pre-tRNA to produce the mature 5'-terminus. It can also cleave other RNA substrates such as 4.5S RNA. The protein component plays an auxiliary but essential role in vivo by binding to the 5'-leader sequence and broadening the substrate specificity of the ribozyme.</text>
</comment>
<dbReference type="InterPro" id="IPR014721">
    <property type="entry name" value="Ribsml_uS5_D2-typ_fold_subgr"/>
</dbReference>
<comment type="subunit">
    <text evidence="6">Consists of a catalytic RNA component (M1 or rnpB) and a protein subunit.</text>
</comment>
<gene>
    <name evidence="6" type="primary">rnpA</name>
    <name evidence="9" type="ORF">QO015_003523</name>
</gene>
<dbReference type="Proteomes" id="UP001223743">
    <property type="component" value="Unassembled WGS sequence"/>
</dbReference>
<dbReference type="PANTHER" id="PTHR33992:SF1">
    <property type="entry name" value="RIBONUCLEASE P PROTEIN COMPONENT"/>
    <property type="match status" value="1"/>
</dbReference>
<feature type="region of interest" description="Disordered" evidence="8">
    <location>
        <begin position="112"/>
        <end position="165"/>
    </location>
</feature>
<evidence type="ECO:0000256" key="6">
    <source>
        <dbReference type="HAMAP-Rule" id="MF_00227"/>
    </source>
</evidence>
<keyword evidence="4 6" id="KW-0378">Hydrolase</keyword>
<comment type="caution">
    <text evidence="9">The sequence shown here is derived from an EMBL/GenBank/DDBJ whole genome shotgun (WGS) entry which is preliminary data.</text>
</comment>
<evidence type="ECO:0000256" key="8">
    <source>
        <dbReference type="SAM" id="MobiDB-lite"/>
    </source>
</evidence>
<organism evidence="9 10">
    <name type="scientific">Kaistia geumhonensis</name>
    <dbReference type="NCBI Taxonomy" id="410839"/>
    <lineage>
        <taxon>Bacteria</taxon>
        <taxon>Pseudomonadati</taxon>
        <taxon>Pseudomonadota</taxon>
        <taxon>Alphaproteobacteria</taxon>
        <taxon>Hyphomicrobiales</taxon>
        <taxon>Kaistiaceae</taxon>
        <taxon>Kaistia</taxon>
    </lineage>
</organism>
<dbReference type="RefSeq" id="WP_266282577.1">
    <property type="nucleotide sequence ID" value="NZ_JAPKNF010000002.1"/>
</dbReference>
<keyword evidence="1 6" id="KW-0819">tRNA processing</keyword>
<evidence type="ECO:0000256" key="3">
    <source>
        <dbReference type="ARBA" id="ARBA00022759"/>
    </source>
</evidence>